<reference evidence="2 3" key="1">
    <citation type="submission" date="2015-02" db="EMBL/GenBank/DDBJ databases">
        <title>Draft genome sequences of ten Microbacterium spp. with emphasis on heavy metal contaminated environments.</title>
        <authorList>
            <person name="Corretto E."/>
        </authorList>
    </citation>
    <scope>NUCLEOTIDE SEQUENCE [LARGE SCALE GENOMIC DNA]</scope>
    <source>
        <strain evidence="2 3">DSM 12510</strain>
    </source>
</reference>
<evidence type="ECO:0008006" key="4">
    <source>
        <dbReference type="Google" id="ProtNLM"/>
    </source>
</evidence>
<sequence length="295" mass="30049">MKRRAVAVALGLAVLAGVAGCAAPDAAPGPPPAGVDVEFAQLRSDVAARQAQVRIINASDETLEVGDVTVVDPRFDGAATRVIAGRTSTVPAGSTVDVRVQLPPMACGSDDLAEDVTTVQLVLGYPDRDVAPAPAPVEAPLPDPLDVLGPLHERECRAQALAGAASVSFSAFRPSGPGAPAALELTVAPTGEGTAEITGIQTTNLLTFGQSASGAVDEYPLAVAVGEGDADPTVIELPLVPLRCDPHAVQEDKRGTIFDLAIAVDGVPGEIELAADEDMRGAILAWVADWCQFGG</sequence>
<protein>
    <recommendedName>
        <fullName evidence="4">Lipoprotein</fullName>
    </recommendedName>
</protein>
<dbReference type="PATRIC" id="fig|92835.4.peg.1677"/>
<proteinExistence type="predicted"/>
<dbReference type="AlphaFoldDB" id="A0A0M2H0X9"/>
<evidence type="ECO:0000256" key="1">
    <source>
        <dbReference type="SAM" id="SignalP"/>
    </source>
</evidence>
<dbReference type="RefSeq" id="WP_045275607.1">
    <property type="nucleotide sequence ID" value="NZ_BAAAUP010000003.1"/>
</dbReference>
<keyword evidence="3" id="KW-1185">Reference proteome</keyword>
<feature type="signal peptide" evidence="1">
    <location>
        <begin position="1"/>
        <end position="22"/>
    </location>
</feature>
<keyword evidence="1" id="KW-0732">Signal</keyword>
<organism evidence="2 3">
    <name type="scientific">Microbacterium terrae</name>
    <dbReference type="NCBI Taxonomy" id="69369"/>
    <lineage>
        <taxon>Bacteria</taxon>
        <taxon>Bacillati</taxon>
        <taxon>Actinomycetota</taxon>
        <taxon>Actinomycetes</taxon>
        <taxon>Micrococcales</taxon>
        <taxon>Microbacteriaceae</taxon>
        <taxon>Microbacterium</taxon>
    </lineage>
</organism>
<dbReference type="Proteomes" id="UP000033956">
    <property type="component" value="Unassembled WGS sequence"/>
</dbReference>
<comment type="caution">
    <text evidence="2">The sequence shown here is derived from an EMBL/GenBank/DDBJ whole genome shotgun (WGS) entry which is preliminary data.</text>
</comment>
<feature type="chain" id="PRO_5005633687" description="Lipoprotein" evidence="1">
    <location>
        <begin position="23"/>
        <end position="295"/>
    </location>
</feature>
<evidence type="ECO:0000313" key="3">
    <source>
        <dbReference type="Proteomes" id="UP000033956"/>
    </source>
</evidence>
<dbReference type="EMBL" id="JYIZ01000047">
    <property type="protein sequence ID" value="KJL40068.1"/>
    <property type="molecule type" value="Genomic_DNA"/>
</dbReference>
<evidence type="ECO:0000313" key="2">
    <source>
        <dbReference type="EMBL" id="KJL40068.1"/>
    </source>
</evidence>
<accession>A0A0M2H0X9</accession>
<gene>
    <name evidence="2" type="ORF">RS81_01657</name>
</gene>
<dbReference type="STRING" id="92835.RS81_01657"/>
<name>A0A0M2H0X9_9MICO</name>
<dbReference type="PROSITE" id="PS51257">
    <property type="entry name" value="PROKAR_LIPOPROTEIN"/>
    <property type="match status" value="1"/>
</dbReference>